<keyword evidence="3" id="KW-1185">Reference proteome</keyword>
<sequence>MADMNSKNSLLGPYGETIVKTMNDYWVVGKISNSREFYIALQQKNASLIDISEHPEVNIGRVSVELEERKFTSVSYLRSGLNGVTISIDCNFANGLLSTDPQYTELYLHTKPDLPAMAYLRNLHISKTVNCRSNLLQYYCGRSVFRFLLLV</sequence>
<dbReference type="Proteomes" id="UP001162156">
    <property type="component" value="Unassembled WGS sequence"/>
</dbReference>
<dbReference type="Pfam" id="PF19033">
    <property type="entry name" value="Intu_longin_3"/>
    <property type="match status" value="1"/>
</dbReference>
<organism evidence="2 3">
    <name type="scientific">Rhamnusium bicolor</name>
    <dbReference type="NCBI Taxonomy" id="1586634"/>
    <lineage>
        <taxon>Eukaryota</taxon>
        <taxon>Metazoa</taxon>
        <taxon>Ecdysozoa</taxon>
        <taxon>Arthropoda</taxon>
        <taxon>Hexapoda</taxon>
        <taxon>Insecta</taxon>
        <taxon>Pterygota</taxon>
        <taxon>Neoptera</taxon>
        <taxon>Endopterygota</taxon>
        <taxon>Coleoptera</taxon>
        <taxon>Polyphaga</taxon>
        <taxon>Cucujiformia</taxon>
        <taxon>Chrysomeloidea</taxon>
        <taxon>Cerambycidae</taxon>
        <taxon>Lepturinae</taxon>
        <taxon>Rhagiini</taxon>
        <taxon>Rhamnusium</taxon>
    </lineage>
</organism>
<dbReference type="EMBL" id="JANEYF010005005">
    <property type="protein sequence ID" value="KAJ8929432.1"/>
    <property type="molecule type" value="Genomic_DNA"/>
</dbReference>
<accession>A0AAV8WS98</accession>
<dbReference type="AlphaFoldDB" id="A0AAV8WS98"/>
<proteinExistence type="predicted"/>
<dbReference type="InterPro" id="IPR043989">
    <property type="entry name" value="CCZ1/INTU/HSP4_longin_3"/>
</dbReference>
<evidence type="ECO:0000313" key="3">
    <source>
        <dbReference type="Proteomes" id="UP001162156"/>
    </source>
</evidence>
<feature type="domain" description="CCZ1/INTU/HPS4 third Longin" evidence="1">
    <location>
        <begin position="1"/>
        <end position="53"/>
    </location>
</feature>
<comment type="caution">
    <text evidence="2">The sequence shown here is derived from an EMBL/GenBank/DDBJ whole genome shotgun (WGS) entry which is preliminary data.</text>
</comment>
<reference evidence="2" key="1">
    <citation type="journal article" date="2023" name="Insect Mol. Biol.">
        <title>Genome sequencing provides insights into the evolution of gene families encoding plant cell wall-degrading enzymes in longhorned beetles.</title>
        <authorList>
            <person name="Shin N.R."/>
            <person name="Okamura Y."/>
            <person name="Kirsch R."/>
            <person name="Pauchet Y."/>
        </authorList>
    </citation>
    <scope>NUCLEOTIDE SEQUENCE</scope>
    <source>
        <strain evidence="2">RBIC_L_NR</strain>
    </source>
</reference>
<name>A0AAV8WS98_9CUCU</name>
<evidence type="ECO:0000313" key="2">
    <source>
        <dbReference type="EMBL" id="KAJ8929432.1"/>
    </source>
</evidence>
<gene>
    <name evidence="2" type="ORF">NQ314_017881</name>
</gene>
<dbReference type="GO" id="GO:0016192">
    <property type="term" value="P:vesicle-mediated transport"/>
    <property type="evidence" value="ECO:0007669"/>
    <property type="project" value="InterPro"/>
</dbReference>
<protein>
    <recommendedName>
        <fullName evidence="1">CCZ1/INTU/HPS4 third Longin domain-containing protein</fullName>
    </recommendedName>
</protein>
<evidence type="ECO:0000259" key="1">
    <source>
        <dbReference type="Pfam" id="PF19033"/>
    </source>
</evidence>